<dbReference type="AlphaFoldDB" id="A0A7X1B8X9"/>
<dbReference type="SMART" id="SM00897">
    <property type="entry name" value="FIST"/>
    <property type="match status" value="1"/>
</dbReference>
<dbReference type="InterPro" id="IPR019494">
    <property type="entry name" value="FIST_C"/>
</dbReference>
<evidence type="ECO:0000259" key="2">
    <source>
        <dbReference type="SMART" id="SM01204"/>
    </source>
</evidence>
<comment type="caution">
    <text evidence="3">The sequence shown here is derived from an EMBL/GenBank/DDBJ whole genome shotgun (WGS) entry which is preliminary data.</text>
</comment>
<protein>
    <submittedName>
        <fullName evidence="3">FIST C-terminal domain-containing protein</fullName>
    </submittedName>
</protein>
<evidence type="ECO:0000259" key="1">
    <source>
        <dbReference type="SMART" id="SM00897"/>
    </source>
</evidence>
<dbReference type="Pfam" id="PF10442">
    <property type="entry name" value="FIST_C"/>
    <property type="match status" value="1"/>
</dbReference>
<dbReference type="PANTHER" id="PTHR40252">
    <property type="entry name" value="BLR0328 PROTEIN"/>
    <property type="match status" value="1"/>
</dbReference>
<accession>A0A7X1B8X9</accession>
<dbReference type="PANTHER" id="PTHR40252:SF2">
    <property type="entry name" value="BLR0328 PROTEIN"/>
    <property type="match status" value="1"/>
</dbReference>
<evidence type="ECO:0000313" key="4">
    <source>
        <dbReference type="Proteomes" id="UP000526501"/>
    </source>
</evidence>
<reference evidence="3 4" key="1">
    <citation type="submission" date="2020-07" db="EMBL/GenBank/DDBJ databases">
        <authorList>
            <person name="Feng X."/>
        </authorList>
    </citation>
    <scope>NUCLEOTIDE SEQUENCE [LARGE SCALE GENOMIC DNA]</scope>
    <source>
        <strain evidence="3 4">JCM23202</strain>
    </source>
</reference>
<name>A0A7X1B8X9_9BACT</name>
<dbReference type="InterPro" id="IPR013702">
    <property type="entry name" value="FIST_domain_N"/>
</dbReference>
<dbReference type="SMART" id="SM01204">
    <property type="entry name" value="FIST_C"/>
    <property type="match status" value="1"/>
</dbReference>
<sequence length="382" mass="41188">MFVNTLMRLPGQAWDSNSEKFSFVSTDPQLILVFGERRCFDEKAIGDLQDLFPDSLIASCSTSGTISGAAVTDDSLCATALHFEETEVLGHQVDSTEFADSRVAGQHLAKALYREDLVHVLLFSDGQTVNGAQLVLGFRDELGADVSLSGGIAGDGTRFQETWIGLDENPVSGRIVGIGFYGTALQVRCSSGGGWHPFGPERTVSHSEGKVLFGVDGESALDIYKRYLGEQAAGLPASALKFPLSLVVNEDEGPVVRTILSMDEKRQSVTFASDIPQGAKVRLMRGFIDDLIEGANRAANVVVNEGEKPDFALCVSCVARRLVLGQRVEEELEEVLSVLGDPPLAGFYSYGEIGPLDMESRCQLHNQSISITIFKEMGGENA</sequence>
<keyword evidence="4" id="KW-1185">Reference proteome</keyword>
<organism evidence="3 4">
    <name type="scientific">Pelagicoccus albus</name>
    <dbReference type="NCBI Taxonomy" id="415222"/>
    <lineage>
        <taxon>Bacteria</taxon>
        <taxon>Pseudomonadati</taxon>
        <taxon>Verrucomicrobiota</taxon>
        <taxon>Opitutia</taxon>
        <taxon>Puniceicoccales</taxon>
        <taxon>Pelagicoccaceae</taxon>
        <taxon>Pelagicoccus</taxon>
    </lineage>
</organism>
<dbReference type="Proteomes" id="UP000526501">
    <property type="component" value="Unassembled WGS sequence"/>
</dbReference>
<proteinExistence type="predicted"/>
<feature type="domain" description="FIST C-domain" evidence="2">
    <location>
        <begin position="220"/>
        <end position="356"/>
    </location>
</feature>
<dbReference type="RefSeq" id="WP_185660410.1">
    <property type="nucleotide sequence ID" value="NZ_CAWPOO010000012.1"/>
</dbReference>
<dbReference type="Pfam" id="PF08495">
    <property type="entry name" value="FIST"/>
    <property type="match status" value="1"/>
</dbReference>
<feature type="domain" description="FIST" evidence="1">
    <location>
        <begin position="27"/>
        <end position="219"/>
    </location>
</feature>
<evidence type="ECO:0000313" key="3">
    <source>
        <dbReference type="EMBL" id="MBC2606540.1"/>
    </source>
</evidence>
<dbReference type="EMBL" id="JACHVC010000012">
    <property type="protein sequence ID" value="MBC2606540.1"/>
    <property type="molecule type" value="Genomic_DNA"/>
</dbReference>
<gene>
    <name evidence="3" type="ORF">H5P27_10850</name>
</gene>